<dbReference type="InterPro" id="IPR008841">
    <property type="entry name" value="Siphovirus-type_tail_N"/>
</dbReference>
<evidence type="ECO:0000313" key="3">
    <source>
        <dbReference type="Proteomes" id="UP000285567"/>
    </source>
</evidence>
<dbReference type="RefSeq" id="WP_119603793.1">
    <property type="nucleotide sequence ID" value="NZ_QXUL01000021.1"/>
</dbReference>
<feature type="domain" description="Siphovirus-type tail component RIFT-related" evidence="1">
    <location>
        <begin position="28"/>
        <end position="127"/>
    </location>
</feature>
<dbReference type="OrthoDB" id="2194642at2"/>
<keyword evidence="3" id="KW-1185">Reference proteome</keyword>
<dbReference type="AlphaFoldDB" id="A0A418IPK5"/>
<evidence type="ECO:0000313" key="2">
    <source>
        <dbReference type="EMBL" id="RIN11372.1"/>
    </source>
</evidence>
<evidence type="ECO:0000259" key="1">
    <source>
        <dbReference type="Pfam" id="PF05709"/>
    </source>
</evidence>
<gene>
    <name evidence="2" type="ORF">BU097_05295</name>
</gene>
<protein>
    <submittedName>
        <fullName evidence="2">Phage tail family protein</fullName>
    </submittedName>
</protein>
<accession>A0A418IPK5</accession>
<comment type="caution">
    <text evidence="2">The sequence shown here is derived from an EMBL/GenBank/DDBJ whole genome shotgun (WGS) entry which is preliminary data.</text>
</comment>
<name>A0A418IPK5_STAXY</name>
<organism evidence="2 3">
    <name type="scientific">Staphylococcus xylosus</name>
    <dbReference type="NCBI Taxonomy" id="1288"/>
    <lineage>
        <taxon>Bacteria</taxon>
        <taxon>Bacillati</taxon>
        <taxon>Bacillota</taxon>
        <taxon>Bacilli</taxon>
        <taxon>Bacillales</taxon>
        <taxon>Staphylococcaceae</taxon>
        <taxon>Staphylococcus</taxon>
    </lineage>
</organism>
<reference evidence="2 3" key="1">
    <citation type="journal article" date="2016" name="Front. Microbiol.">
        <title>Comprehensive Phylogenetic Analysis of Bovine Non-aureus Staphylococci Species Based on Whole-Genome Sequencing.</title>
        <authorList>
            <person name="Naushad S."/>
            <person name="Barkema H.W."/>
            <person name="Luby C."/>
            <person name="Condas L.A."/>
            <person name="Nobrega D.B."/>
            <person name="Carson D.A."/>
            <person name="De Buck J."/>
        </authorList>
    </citation>
    <scope>NUCLEOTIDE SEQUENCE [LARGE SCALE GENOMIC DNA]</scope>
    <source>
        <strain evidence="2 3">SNUC 102</strain>
    </source>
</reference>
<dbReference type="Pfam" id="PF05709">
    <property type="entry name" value="Sipho_tail"/>
    <property type="match status" value="1"/>
</dbReference>
<dbReference type="Proteomes" id="UP000285567">
    <property type="component" value="Unassembled WGS sequence"/>
</dbReference>
<sequence>MLKTVTIFNNDFSTTLTDLKGLKFLDAKEDGVEVISNTVETKGRDGVRIGKSSFGTFKLILRFFYRGADTQDYKLFKHKLRGLLFRRDPFFIVHSDMPAIKYAVYCEDNAITDVGTKFGEFEVTFVVIKGFSESLKDTLDVDFLSDNWQFESGLITDEDISYRHNKKGFKIWNGSNDTIDPLNHKLIIRIKADAPNGLTLVNHTTGDRFIYYGALKSSQTLTLNGTHPIVGNKRVGFDSNWDWINLAEGMNDIAIEGNNVKNVYSEFEFNFVYR</sequence>
<dbReference type="Gene3D" id="2.40.30.200">
    <property type="match status" value="1"/>
</dbReference>
<proteinExistence type="predicted"/>
<dbReference type="EMBL" id="QXUL01000021">
    <property type="protein sequence ID" value="RIN11372.1"/>
    <property type="molecule type" value="Genomic_DNA"/>
</dbReference>